<dbReference type="RefSeq" id="XP_031934215.1">
    <property type="nucleotide sequence ID" value="XM_032083988.1"/>
</dbReference>
<dbReference type="EMBL" id="ML736955">
    <property type="protein sequence ID" value="KAE8396896.1"/>
    <property type="molecule type" value="Genomic_DNA"/>
</dbReference>
<feature type="compositionally biased region" description="Polar residues" evidence="2">
    <location>
        <begin position="310"/>
        <end position="320"/>
    </location>
</feature>
<dbReference type="OrthoDB" id="5068804at2759"/>
<proteinExistence type="predicted"/>
<feature type="region of interest" description="Disordered" evidence="2">
    <location>
        <begin position="310"/>
        <end position="346"/>
    </location>
</feature>
<organism evidence="4 5">
    <name type="scientific">Aspergillus pseudonomiae</name>
    <dbReference type="NCBI Taxonomy" id="1506151"/>
    <lineage>
        <taxon>Eukaryota</taxon>
        <taxon>Fungi</taxon>
        <taxon>Dikarya</taxon>
        <taxon>Ascomycota</taxon>
        <taxon>Pezizomycotina</taxon>
        <taxon>Eurotiomycetes</taxon>
        <taxon>Eurotiomycetidae</taxon>
        <taxon>Eurotiales</taxon>
        <taxon>Aspergillaceae</taxon>
        <taxon>Aspergillus</taxon>
        <taxon>Aspergillus subgen. Circumdati</taxon>
    </lineage>
</organism>
<keyword evidence="1" id="KW-0175">Coiled coil</keyword>
<feature type="coiled-coil region" evidence="1">
    <location>
        <begin position="150"/>
        <end position="177"/>
    </location>
</feature>
<sequence>MAEAVGLASAILGLTIFAYDTSKSLHEAVSSFRTQRKTIKDLQDELNSLTTILGSIRTHVEGSDEVQRLEPLQNPLECCLMICQEMRETLEACTKHLAEGRDSVRDWLNMKYHGKSFEDMTKRLNSYKSTLSITFASINMRNHGITQESLNDLKDSIRGTKEDLEDLLHQIREAIESVHSSSREPFQADQARLLGSLKSIEWAQQVADTTLPKVVVESNRAGQGTRTIFGTDTSQPQFSLNVSENEAGLGAIMAAGVHTPQTLQELLRDSQAQNLALTLQAAQAQSQNTNAPTLQSLLYGLSVGPLAGDHSSNPRISGNANPGLEAPIQSIGSAHGEVVDNEAQRK</sequence>
<protein>
    <recommendedName>
        <fullName evidence="3">Azaphilone pigments biosynthesis cluster protein L N-terminal domain-containing protein</fullName>
    </recommendedName>
</protein>
<evidence type="ECO:0000313" key="4">
    <source>
        <dbReference type="EMBL" id="KAE8396896.1"/>
    </source>
</evidence>
<gene>
    <name evidence="4" type="ORF">BDV37DRAFT_267140</name>
</gene>
<name>A0A5N7CRT0_9EURO</name>
<dbReference type="Proteomes" id="UP000325579">
    <property type="component" value="Unassembled WGS sequence"/>
</dbReference>
<reference evidence="4 5" key="1">
    <citation type="submission" date="2019-04" db="EMBL/GenBank/DDBJ databases">
        <authorList>
            <consortium name="DOE Joint Genome Institute"/>
            <person name="Mondo S."/>
            <person name="Kjaerbolling I."/>
            <person name="Vesth T."/>
            <person name="Frisvad J.C."/>
            <person name="Nybo J.L."/>
            <person name="Theobald S."/>
            <person name="Kildgaard S."/>
            <person name="Isbrandt T."/>
            <person name="Kuo A."/>
            <person name="Sato A."/>
            <person name="Lyhne E.K."/>
            <person name="Kogle M.E."/>
            <person name="Wiebenga A."/>
            <person name="Kun R.S."/>
            <person name="Lubbers R.J."/>
            <person name="Makela M.R."/>
            <person name="Barry K."/>
            <person name="Chovatia M."/>
            <person name="Clum A."/>
            <person name="Daum C."/>
            <person name="Haridas S."/>
            <person name="He G."/>
            <person name="LaButti K."/>
            <person name="Lipzen A."/>
            <person name="Riley R."/>
            <person name="Salamov A."/>
            <person name="Simmons B.A."/>
            <person name="Magnuson J.K."/>
            <person name="Henrissat B."/>
            <person name="Mortensen U.H."/>
            <person name="Larsen T.O."/>
            <person name="Devries R.P."/>
            <person name="Grigoriev I.V."/>
            <person name="Machida M."/>
            <person name="Baker S.E."/>
            <person name="Andersen M.R."/>
            <person name="Cantor M.N."/>
            <person name="Hua S.X."/>
        </authorList>
    </citation>
    <scope>NUCLEOTIDE SEQUENCE [LARGE SCALE GENOMIC DNA]</scope>
    <source>
        <strain evidence="4 5">CBS 119388</strain>
    </source>
</reference>
<dbReference type="Pfam" id="PF17111">
    <property type="entry name" value="PigL_N"/>
    <property type="match status" value="1"/>
</dbReference>
<evidence type="ECO:0000256" key="1">
    <source>
        <dbReference type="SAM" id="Coils"/>
    </source>
</evidence>
<dbReference type="AlphaFoldDB" id="A0A5N7CRT0"/>
<accession>A0A5N7CRT0</accession>
<evidence type="ECO:0000259" key="3">
    <source>
        <dbReference type="Pfam" id="PF17111"/>
    </source>
</evidence>
<evidence type="ECO:0000256" key="2">
    <source>
        <dbReference type="SAM" id="MobiDB-lite"/>
    </source>
</evidence>
<dbReference type="GeneID" id="43668679"/>
<keyword evidence="5" id="KW-1185">Reference proteome</keyword>
<dbReference type="InterPro" id="IPR031348">
    <property type="entry name" value="PigL_N"/>
</dbReference>
<feature type="domain" description="Azaphilone pigments biosynthesis cluster protein L N-terminal" evidence="3">
    <location>
        <begin position="2"/>
        <end position="192"/>
    </location>
</feature>
<evidence type="ECO:0000313" key="5">
    <source>
        <dbReference type="Proteomes" id="UP000325579"/>
    </source>
</evidence>